<accession>A0A5C3LM22</accession>
<protein>
    <submittedName>
        <fullName evidence="2">Uncharacterized protein</fullName>
    </submittedName>
</protein>
<dbReference type="EMBL" id="ML213640">
    <property type="protein sequence ID" value="TFK33890.1"/>
    <property type="molecule type" value="Genomic_DNA"/>
</dbReference>
<sequence>MQILKTQETIIQEYSRCYGLGDDEEQACEACKQSDKMAGVWCNCTFIPSTYLDGEIDQRQLLCVLKLLWWDLAPRPLGPFASNVQPNSLTPPLNATGCWGIDRINSVNLRGLIPLDAR</sequence>
<name>A0A5C3LM22_9AGAR</name>
<evidence type="ECO:0000313" key="2">
    <source>
        <dbReference type="EMBL" id="TFK33890.1"/>
    </source>
</evidence>
<gene>
    <name evidence="1" type="ORF">BDQ12DRAFT_162278</name>
    <name evidence="2" type="ORF">BDQ12DRAFT_400471</name>
</gene>
<dbReference type="AlphaFoldDB" id="A0A5C3LM22"/>
<dbReference type="EMBL" id="ML213787">
    <property type="protein sequence ID" value="TFK31302.1"/>
    <property type="molecule type" value="Genomic_DNA"/>
</dbReference>
<evidence type="ECO:0000313" key="3">
    <source>
        <dbReference type="Proteomes" id="UP000308652"/>
    </source>
</evidence>
<evidence type="ECO:0000313" key="1">
    <source>
        <dbReference type="EMBL" id="TFK31302.1"/>
    </source>
</evidence>
<dbReference type="Proteomes" id="UP000308652">
    <property type="component" value="Unassembled WGS sequence"/>
</dbReference>
<proteinExistence type="predicted"/>
<organism evidence="2 3">
    <name type="scientific">Crucibulum laeve</name>
    <dbReference type="NCBI Taxonomy" id="68775"/>
    <lineage>
        <taxon>Eukaryota</taxon>
        <taxon>Fungi</taxon>
        <taxon>Dikarya</taxon>
        <taxon>Basidiomycota</taxon>
        <taxon>Agaricomycotina</taxon>
        <taxon>Agaricomycetes</taxon>
        <taxon>Agaricomycetidae</taxon>
        <taxon>Agaricales</taxon>
        <taxon>Agaricineae</taxon>
        <taxon>Nidulariaceae</taxon>
        <taxon>Crucibulum</taxon>
    </lineage>
</organism>
<reference evidence="2 3" key="1">
    <citation type="journal article" date="2019" name="Nat. Ecol. Evol.">
        <title>Megaphylogeny resolves global patterns of mushroom evolution.</title>
        <authorList>
            <person name="Varga T."/>
            <person name="Krizsan K."/>
            <person name="Foldi C."/>
            <person name="Dima B."/>
            <person name="Sanchez-Garcia M."/>
            <person name="Sanchez-Ramirez S."/>
            <person name="Szollosi G.J."/>
            <person name="Szarkandi J.G."/>
            <person name="Papp V."/>
            <person name="Albert L."/>
            <person name="Andreopoulos W."/>
            <person name="Angelini C."/>
            <person name="Antonin V."/>
            <person name="Barry K.W."/>
            <person name="Bougher N.L."/>
            <person name="Buchanan P."/>
            <person name="Buyck B."/>
            <person name="Bense V."/>
            <person name="Catcheside P."/>
            <person name="Chovatia M."/>
            <person name="Cooper J."/>
            <person name="Damon W."/>
            <person name="Desjardin D."/>
            <person name="Finy P."/>
            <person name="Geml J."/>
            <person name="Haridas S."/>
            <person name="Hughes K."/>
            <person name="Justo A."/>
            <person name="Karasinski D."/>
            <person name="Kautmanova I."/>
            <person name="Kiss B."/>
            <person name="Kocsube S."/>
            <person name="Kotiranta H."/>
            <person name="LaButti K.M."/>
            <person name="Lechner B.E."/>
            <person name="Liimatainen K."/>
            <person name="Lipzen A."/>
            <person name="Lukacs Z."/>
            <person name="Mihaltcheva S."/>
            <person name="Morgado L.N."/>
            <person name="Niskanen T."/>
            <person name="Noordeloos M.E."/>
            <person name="Ohm R.A."/>
            <person name="Ortiz-Santana B."/>
            <person name="Ovrebo C."/>
            <person name="Racz N."/>
            <person name="Riley R."/>
            <person name="Savchenko A."/>
            <person name="Shiryaev A."/>
            <person name="Soop K."/>
            <person name="Spirin V."/>
            <person name="Szebenyi C."/>
            <person name="Tomsovsky M."/>
            <person name="Tulloss R.E."/>
            <person name="Uehling J."/>
            <person name="Grigoriev I.V."/>
            <person name="Vagvolgyi C."/>
            <person name="Papp T."/>
            <person name="Martin F.M."/>
            <person name="Miettinen O."/>
            <person name="Hibbett D.S."/>
            <person name="Nagy L.G."/>
        </authorList>
    </citation>
    <scope>NUCLEOTIDE SEQUENCE [LARGE SCALE GENOMIC DNA]</scope>
    <source>
        <strain evidence="2 3">CBS 166.37</strain>
    </source>
</reference>
<keyword evidence="3" id="KW-1185">Reference proteome</keyword>